<feature type="domain" description="MacB-like periplasmic core" evidence="10">
    <location>
        <begin position="16"/>
        <end position="244"/>
    </location>
</feature>
<evidence type="ECO:0000259" key="10">
    <source>
        <dbReference type="Pfam" id="PF12704"/>
    </source>
</evidence>
<dbReference type="InterPro" id="IPR025857">
    <property type="entry name" value="MacB_PCD"/>
</dbReference>
<dbReference type="GO" id="GO:0005886">
    <property type="term" value="C:plasma membrane"/>
    <property type="evidence" value="ECO:0007669"/>
    <property type="project" value="UniProtKB-SubCell"/>
</dbReference>
<evidence type="ECO:0000259" key="9">
    <source>
        <dbReference type="Pfam" id="PF02687"/>
    </source>
</evidence>
<evidence type="ECO:0000256" key="4">
    <source>
        <dbReference type="ARBA" id="ARBA00022692"/>
    </source>
</evidence>
<name>A0A143BKF0_9BACT</name>
<evidence type="ECO:0000256" key="8">
    <source>
        <dbReference type="SAM" id="Phobius"/>
    </source>
</evidence>
<feature type="transmembrane region" description="Helical" evidence="8">
    <location>
        <begin position="272"/>
        <end position="294"/>
    </location>
</feature>
<keyword evidence="12" id="KW-1185">Reference proteome</keyword>
<keyword evidence="5 8" id="KW-1133">Transmembrane helix</keyword>
<dbReference type="InterPro" id="IPR003838">
    <property type="entry name" value="ABC3_permease_C"/>
</dbReference>
<dbReference type="PANTHER" id="PTHR43738">
    <property type="entry name" value="ABC TRANSPORTER, MEMBRANE PROTEIN"/>
    <property type="match status" value="1"/>
</dbReference>
<dbReference type="EMBL" id="CP011454">
    <property type="protein sequence ID" value="AMW05498.1"/>
    <property type="molecule type" value="Genomic_DNA"/>
</dbReference>
<dbReference type="STRING" id="1379270.GEMMAAP_13160"/>
<dbReference type="KEGG" id="gph:GEMMAAP_13160"/>
<evidence type="ECO:0000256" key="2">
    <source>
        <dbReference type="ARBA" id="ARBA00022448"/>
    </source>
</evidence>
<keyword evidence="4 8" id="KW-0812">Transmembrane</keyword>
<dbReference type="Proteomes" id="UP000076404">
    <property type="component" value="Chromosome"/>
</dbReference>
<protein>
    <submittedName>
        <fullName evidence="11">Uncharacterized protein</fullName>
    </submittedName>
</protein>
<proteinExistence type="predicted"/>
<evidence type="ECO:0000256" key="3">
    <source>
        <dbReference type="ARBA" id="ARBA00022475"/>
    </source>
</evidence>
<evidence type="ECO:0000313" key="12">
    <source>
        <dbReference type="Proteomes" id="UP000076404"/>
    </source>
</evidence>
<keyword evidence="6 8" id="KW-0472">Membrane</keyword>
<feature type="transmembrane region" description="Helical" evidence="8">
    <location>
        <begin position="315"/>
        <end position="345"/>
    </location>
</feature>
<keyword evidence="3" id="KW-1003">Cell membrane</keyword>
<dbReference type="eggNOG" id="COG0577">
    <property type="taxonomic scope" value="Bacteria"/>
</dbReference>
<comment type="subcellular location">
    <subcellularLocation>
        <location evidence="1">Cell membrane</location>
        <topology evidence="1">Multi-pass membrane protein</topology>
    </subcellularLocation>
</comment>
<evidence type="ECO:0000256" key="6">
    <source>
        <dbReference type="ARBA" id="ARBA00023136"/>
    </source>
</evidence>
<accession>A0A143BKF0</accession>
<evidence type="ECO:0000256" key="7">
    <source>
        <dbReference type="SAM" id="MobiDB-lite"/>
    </source>
</evidence>
<sequence>MNLAIRDIRQNTVRFALTVTGVALLLTGASGMGGLYRGVVDDALRQLRLMKTDLWVVEGGTSGPFSEPSKVPFEVRDRALGVAGVANARSYFESSAMVQGTNLAVLGVDWPNDRGDWLPLTQGRHLAAGRGEAVVDRSLGYAIGDTMRLGRDDYQIVGIADRFISSMGDGMIALSLADARELQSERPVAEVRDANAKRARADGSLRTTPPGTSRDGGGSAMATAVLVDLAPGADQAVVARTIRQWGDVNVVPHEAQETFLLDGRLGRLRAQILTFTVLLFLITALVVTLIVYTLTMEKLHTIAMLKLLGARDRVILGLIVQQALAIGIAGFVVAQVMGALLFPLFPRTVVLTPGDRATYGAVLLVICIAASALGISRAMRVEAQEVLA</sequence>
<evidence type="ECO:0000313" key="11">
    <source>
        <dbReference type="EMBL" id="AMW05498.1"/>
    </source>
</evidence>
<feature type="compositionally biased region" description="Basic and acidic residues" evidence="7">
    <location>
        <begin position="193"/>
        <end position="203"/>
    </location>
</feature>
<dbReference type="RefSeq" id="WP_026848806.1">
    <property type="nucleotide sequence ID" value="NZ_CP011454.1"/>
</dbReference>
<keyword evidence="2" id="KW-0813">Transport</keyword>
<feature type="domain" description="ABC3 transporter permease C-terminal" evidence="9">
    <location>
        <begin position="274"/>
        <end position="382"/>
    </location>
</feature>
<evidence type="ECO:0000256" key="1">
    <source>
        <dbReference type="ARBA" id="ARBA00004651"/>
    </source>
</evidence>
<feature type="transmembrane region" description="Helical" evidence="8">
    <location>
        <begin position="357"/>
        <end position="375"/>
    </location>
</feature>
<organism evidence="11 12">
    <name type="scientific">Gemmatimonas phototrophica</name>
    <dbReference type="NCBI Taxonomy" id="1379270"/>
    <lineage>
        <taxon>Bacteria</taxon>
        <taxon>Pseudomonadati</taxon>
        <taxon>Gemmatimonadota</taxon>
        <taxon>Gemmatimonadia</taxon>
        <taxon>Gemmatimonadales</taxon>
        <taxon>Gemmatimonadaceae</taxon>
        <taxon>Gemmatimonas</taxon>
    </lineage>
</organism>
<dbReference type="InterPro" id="IPR051125">
    <property type="entry name" value="ABC-4/HrtB_transporter"/>
</dbReference>
<dbReference type="OrthoDB" id="7298150at2"/>
<gene>
    <name evidence="11" type="ORF">GEMMAAP_13160</name>
</gene>
<dbReference type="AlphaFoldDB" id="A0A143BKF0"/>
<reference evidence="11 12" key="1">
    <citation type="journal article" date="2014" name="Proc. Natl. Acad. Sci. U.S.A.">
        <title>Functional type 2 photosynthetic reaction centers found in the rare bacterial phylum Gemmatimonadetes.</title>
        <authorList>
            <person name="Zeng Y."/>
            <person name="Feng F."/>
            <person name="Medova H."/>
            <person name="Dean J."/>
            <person name="Koblizek M."/>
        </authorList>
    </citation>
    <scope>NUCLEOTIDE SEQUENCE [LARGE SCALE GENOMIC DNA]</scope>
    <source>
        <strain evidence="11 12">AP64</strain>
    </source>
</reference>
<reference evidence="11 12" key="2">
    <citation type="journal article" date="2016" name="Environ. Microbiol. Rep.">
        <title>Metagenomic evidence for the presence of phototrophic Gemmatimonadetes bacteria in diverse environments.</title>
        <authorList>
            <person name="Zeng Y."/>
            <person name="Baumbach J."/>
            <person name="Barbosa E.G."/>
            <person name="Azevedo V."/>
            <person name="Zhang C."/>
            <person name="Koblizek M."/>
        </authorList>
    </citation>
    <scope>NUCLEOTIDE SEQUENCE [LARGE SCALE GENOMIC DNA]</scope>
    <source>
        <strain evidence="11 12">AP64</strain>
    </source>
</reference>
<feature type="region of interest" description="Disordered" evidence="7">
    <location>
        <begin position="193"/>
        <end position="218"/>
    </location>
</feature>
<dbReference type="PANTHER" id="PTHR43738:SF1">
    <property type="entry name" value="HEMIN TRANSPORT SYSTEM PERMEASE PROTEIN HRTB-RELATED"/>
    <property type="match status" value="1"/>
</dbReference>
<dbReference type="Pfam" id="PF12704">
    <property type="entry name" value="MacB_PCD"/>
    <property type="match status" value="1"/>
</dbReference>
<evidence type="ECO:0000256" key="5">
    <source>
        <dbReference type="ARBA" id="ARBA00022989"/>
    </source>
</evidence>
<dbReference type="Pfam" id="PF02687">
    <property type="entry name" value="FtsX"/>
    <property type="match status" value="1"/>
</dbReference>